<dbReference type="EMBL" id="JBHSGO010000005">
    <property type="protein sequence ID" value="MFC4665091.1"/>
    <property type="molecule type" value="Genomic_DNA"/>
</dbReference>
<reference evidence="8" key="1">
    <citation type="journal article" date="2019" name="Int. J. Syst. Evol. Microbiol.">
        <title>The Global Catalogue of Microorganisms (GCM) 10K type strain sequencing project: providing services to taxonomists for standard genome sequencing and annotation.</title>
        <authorList>
            <consortium name="The Broad Institute Genomics Platform"/>
            <consortium name="The Broad Institute Genome Sequencing Center for Infectious Disease"/>
            <person name="Wu L."/>
            <person name="Ma J."/>
        </authorList>
    </citation>
    <scope>NUCLEOTIDE SEQUENCE [LARGE SCALE GENOMIC DNA]</scope>
    <source>
        <strain evidence="8">CGMCC 4.7357</strain>
    </source>
</reference>
<keyword evidence="4" id="KW-0788">Thiol protease</keyword>
<evidence type="ECO:0000256" key="2">
    <source>
        <dbReference type="ARBA" id="ARBA00022670"/>
    </source>
</evidence>
<comment type="caution">
    <text evidence="7">The sequence shown here is derived from an EMBL/GenBank/DDBJ whole genome shotgun (WGS) entry which is preliminary data.</text>
</comment>
<dbReference type="PROSITE" id="PS51935">
    <property type="entry name" value="NLPC_P60"/>
    <property type="match status" value="1"/>
</dbReference>
<evidence type="ECO:0000256" key="4">
    <source>
        <dbReference type="ARBA" id="ARBA00022807"/>
    </source>
</evidence>
<keyword evidence="8" id="KW-1185">Reference proteome</keyword>
<comment type="similarity">
    <text evidence="1">Belongs to the peptidase C40 family.</text>
</comment>
<name>A0ABV9K5B7_9PORP</name>
<dbReference type="Proteomes" id="UP001596020">
    <property type="component" value="Unassembled WGS sequence"/>
</dbReference>
<feature type="domain" description="NlpC/P60" evidence="6">
    <location>
        <begin position="53"/>
        <end position="179"/>
    </location>
</feature>
<feature type="chain" id="PRO_5046556628" evidence="5">
    <location>
        <begin position="22"/>
        <end position="223"/>
    </location>
</feature>
<keyword evidence="3" id="KW-0378">Hydrolase</keyword>
<sequence length="223" mass="24779">MRSRKIALLLISVCGSATVMFGVPKHANIYRSGEKMASSYSRSRTFVGEKPVKGLVSKIIDEGKKFLGRPYLSKSPAGGRFDCSGFVSYIFSCFDIDLPRSSRAMYSQSQRVKNAQPGDLLFFKGSNRRSSRVGHVALVVDVDGNQITMMHSCNRGIVVEKLNGKKYYESRLLGIGRVGELQKRIKKSDNEQFRGVPMNVQAVLRHLDDSKISDPGDYDEAGE</sequence>
<evidence type="ECO:0000313" key="8">
    <source>
        <dbReference type="Proteomes" id="UP001596020"/>
    </source>
</evidence>
<dbReference type="InterPro" id="IPR038765">
    <property type="entry name" value="Papain-like_cys_pep_sf"/>
</dbReference>
<dbReference type="InterPro" id="IPR000064">
    <property type="entry name" value="NLP_P60_dom"/>
</dbReference>
<dbReference type="PANTHER" id="PTHR47053">
    <property type="entry name" value="MUREIN DD-ENDOPEPTIDASE MEPH-RELATED"/>
    <property type="match status" value="1"/>
</dbReference>
<organism evidence="7 8">
    <name type="scientific">Falsiporphyromonas endometrii</name>
    <dbReference type="NCBI Taxonomy" id="1387297"/>
    <lineage>
        <taxon>Bacteria</taxon>
        <taxon>Pseudomonadati</taxon>
        <taxon>Bacteroidota</taxon>
        <taxon>Bacteroidia</taxon>
        <taxon>Bacteroidales</taxon>
        <taxon>Porphyromonadaceae</taxon>
        <taxon>Falsiporphyromonas</taxon>
    </lineage>
</organism>
<dbReference type="PANTHER" id="PTHR47053:SF1">
    <property type="entry name" value="MUREIN DD-ENDOPEPTIDASE MEPH-RELATED"/>
    <property type="match status" value="1"/>
</dbReference>
<proteinExistence type="inferred from homology"/>
<evidence type="ECO:0000256" key="1">
    <source>
        <dbReference type="ARBA" id="ARBA00007074"/>
    </source>
</evidence>
<gene>
    <name evidence="7" type="ORF">ACFO3G_00370</name>
</gene>
<dbReference type="SUPFAM" id="SSF54001">
    <property type="entry name" value="Cysteine proteinases"/>
    <property type="match status" value="1"/>
</dbReference>
<dbReference type="InterPro" id="IPR051202">
    <property type="entry name" value="Peptidase_C40"/>
</dbReference>
<keyword evidence="2" id="KW-0645">Protease</keyword>
<dbReference type="RefSeq" id="WP_380076910.1">
    <property type="nucleotide sequence ID" value="NZ_JBHSGO010000005.1"/>
</dbReference>
<dbReference type="Gene3D" id="3.90.1720.10">
    <property type="entry name" value="endopeptidase domain like (from Nostoc punctiforme)"/>
    <property type="match status" value="1"/>
</dbReference>
<evidence type="ECO:0000313" key="7">
    <source>
        <dbReference type="EMBL" id="MFC4665091.1"/>
    </source>
</evidence>
<accession>A0ABV9K5B7</accession>
<protein>
    <submittedName>
        <fullName evidence="7">C40 family peptidase</fullName>
    </submittedName>
</protein>
<evidence type="ECO:0000259" key="6">
    <source>
        <dbReference type="PROSITE" id="PS51935"/>
    </source>
</evidence>
<evidence type="ECO:0000256" key="3">
    <source>
        <dbReference type="ARBA" id="ARBA00022801"/>
    </source>
</evidence>
<evidence type="ECO:0000256" key="5">
    <source>
        <dbReference type="SAM" id="SignalP"/>
    </source>
</evidence>
<dbReference type="Pfam" id="PF00877">
    <property type="entry name" value="NLPC_P60"/>
    <property type="match status" value="1"/>
</dbReference>
<keyword evidence="5" id="KW-0732">Signal</keyword>
<feature type="signal peptide" evidence="5">
    <location>
        <begin position="1"/>
        <end position="21"/>
    </location>
</feature>